<accession>A0A2W1B8V8</accession>
<name>A0A2W1B8V8_HELAM</name>
<dbReference type="AlphaFoldDB" id="A0A2W1B8V8"/>
<dbReference type="EMBL" id="KZ150261">
    <property type="protein sequence ID" value="PZC71738.1"/>
    <property type="molecule type" value="Genomic_DNA"/>
</dbReference>
<reference evidence="3 4" key="1">
    <citation type="journal article" date="2017" name="BMC Biol.">
        <title>Genomic innovations, transcriptional plasticity and gene loss underlying the evolution and divergence of two highly polyphagous and invasive Helicoverpa pest species.</title>
        <authorList>
            <person name="Pearce S.L."/>
            <person name="Clarke D.F."/>
            <person name="East P.D."/>
            <person name="Elfekih S."/>
            <person name="Gordon K.H."/>
            <person name="Jermiin L.S."/>
            <person name="McGaughran A."/>
            <person name="Oakeshott J.G."/>
            <person name="Papanikolaou A."/>
            <person name="Perera O.P."/>
            <person name="Rane R.V."/>
            <person name="Richards S."/>
            <person name="Tay W.T."/>
            <person name="Walsh T.K."/>
            <person name="Anderson A."/>
            <person name="Anderson C.J."/>
            <person name="Asgari S."/>
            <person name="Board P.G."/>
            <person name="Bretschneider A."/>
            <person name="Campbell P.M."/>
            <person name="Chertemps T."/>
            <person name="Christeller J.T."/>
            <person name="Coppin C.W."/>
            <person name="Downes S.J."/>
            <person name="Duan G."/>
            <person name="Farnsworth C.A."/>
            <person name="Good R.T."/>
            <person name="Han L.B."/>
            <person name="Han Y.C."/>
            <person name="Hatje K."/>
            <person name="Horne I."/>
            <person name="Huang Y.P."/>
            <person name="Hughes D.S."/>
            <person name="Jacquin-Joly E."/>
            <person name="James W."/>
            <person name="Jhangiani S."/>
            <person name="Kollmar M."/>
            <person name="Kuwar S.S."/>
            <person name="Li S."/>
            <person name="Liu N.Y."/>
            <person name="Maibeche M.T."/>
            <person name="Miller J.R."/>
            <person name="Montagne N."/>
            <person name="Perry T."/>
            <person name="Qu J."/>
            <person name="Song S.V."/>
            <person name="Sutton G.G."/>
            <person name="Vogel H."/>
            <person name="Walenz B.P."/>
            <person name="Xu W."/>
            <person name="Zhang H.J."/>
            <person name="Zou Z."/>
            <person name="Batterham P."/>
            <person name="Edwards O.R."/>
            <person name="Feyereisen R."/>
            <person name="Gibbs R.A."/>
            <person name="Heckel D.G."/>
            <person name="McGrath A."/>
            <person name="Robin C."/>
            <person name="Scherer S.E."/>
            <person name="Worley K.C."/>
            <person name="Wu Y.D."/>
        </authorList>
    </citation>
    <scope>NUCLEOTIDE SEQUENCE [LARGE SCALE GENOMIC DNA]</scope>
    <source>
        <strain evidence="3">Harm_GR_Male_#8</strain>
        <tissue evidence="3">Whole organism</tissue>
    </source>
</reference>
<keyword evidence="2" id="KW-0732">Signal</keyword>
<feature type="region of interest" description="Disordered" evidence="1">
    <location>
        <begin position="24"/>
        <end position="88"/>
    </location>
</feature>
<keyword evidence="4" id="KW-1185">Reference proteome</keyword>
<organism evidence="3 4">
    <name type="scientific">Helicoverpa armigera</name>
    <name type="common">Cotton bollworm</name>
    <name type="synonym">Heliothis armigera</name>
    <dbReference type="NCBI Taxonomy" id="29058"/>
    <lineage>
        <taxon>Eukaryota</taxon>
        <taxon>Metazoa</taxon>
        <taxon>Ecdysozoa</taxon>
        <taxon>Arthropoda</taxon>
        <taxon>Hexapoda</taxon>
        <taxon>Insecta</taxon>
        <taxon>Pterygota</taxon>
        <taxon>Neoptera</taxon>
        <taxon>Endopterygota</taxon>
        <taxon>Lepidoptera</taxon>
        <taxon>Glossata</taxon>
        <taxon>Ditrysia</taxon>
        <taxon>Noctuoidea</taxon>
        <taxon>Noctuidae</taxon>
        <taxon>Heliothinae</taxon>
        <taxon>Helicoverpa</taxon>
    </lineage>
</organism>
<feature type="compositionally biased region" description="Basic and acidic residues" evidence="1">
    <location>
        <begin position="53"/>
        <end position="88"/>
    </location>
</feature>
<dbReference type="OrthoDB" id="7021113at2759"/>
<protein>
    <submittedName>
        <fullName evidence="3">Uncharacterized protein</fullName>
    </submittedName>
</protein>
<feature type="compositionally biased region" description="Basic and acidic residues" evidence="1">
    <location>
        <begin position="30"/>
        <end position="46"/>
    </location>
</feature>
<sequence>MSRLGMFACLLMLVALAICAEVPANMKGPEPPKEGGQKLDVPRRDAQVPPRPELPRSDAPRPEGRTGTDLPKGDNPKPDAKGTPDAKS</sequence>
<evidence type="ECO:0000313" key="3">
    <source>
        <dbReference type="EMBL" id="PZC71738.1"/>
    </source>
</evidence>
<evidence type="ECO:0000256" key="2">
    <source>
        <dbReference type="SAM" id="SignalP"/>
    </source>
</evidence>
<evidence type="ECO:0000256" key="1">
    <source>
        <dbReference type="SAM" id="MobiDB-lite"/>
    </source>
</evidence>
<feature type="chain" id="PRO_5016076061" evidence="2">
    <location>
        <begin position="20"/>
        <end position="88"/>
    </location>
</feature>
<evidence type="ECO:0000313" key="4">
    <source>
        <dbReference type="Proteomes" id="UP000249218"/>
    </source>
</evidence>
<dbReference type="Proteomes" id="UP000249218">
    <property type="component" value="Unassembled WGS sequence"/>
</dbReference>
<feature type="signal peptide" evidence="2">
    <location>
        <begin position="1"/>
        <end position="19"/>
    </location>
</feature>
<proteinExistence type="predicted"/>
<gene>
    <name evidence="3" type="primary">HaOG212566</name>
    <name evidence="3" type="ORF">B5X24_HaOG212566</name>
</gene>